<dbReference type="Pfam" id="PF02777">
    <property type="entry name" value="Sod_Fe_C"/>
    <property type="match status" value="2"/>
</dbReference>
<evidence type="ECO:0000256" key="1">
    <source>
        <dbReference type="ARBA" id="ARBA00037226"/>
    </source>
</evidence>
<evidence type="ECO:0000313" key="4">
    <source>
        <dbReference type="Proteomes" id="UP001642501"/>
    </source>
</evidence>
<evidence type="ECO:0000259" key="2">
    <source>
        <dbReference type="Pfam" id="PF02777"/>
    </source>
</evidence>
<proteinExistence type="predicted"/>
<comment type="caution">
    <text evidence="3">The sequence shown here is derived from an EMBL/GenBank/DDBJ whole genome shotgun (WGS) entry which is preliminary data.</text>
</comment>
<keyword evidence="4" id="KW-1185">Reference proteome</keyword>
<dbReference type="EMBL" id="CAWUOM010000032">
    <property type="protein sequence ID" value="CAK7267189.1"/>
    <property type="molecule type" value="Genomic_DNA"/>
</dbReference>
<gene>
    <name evidence="3" type="ORF">SEPCBS57363_002472</name>
</gene>
<dbReference type="SUPFAM" id="SSF54719">
    <property type="entry name" value="Fe,Mn superoxide dismutase (SOD), C-terminal domain"/>
    <property type="match status" value="1"/>
</dbReference>
<accession>A0ABP0DG12</accession>
<name>A0ABP0DG12_9PEZI</name>
<feature type="domain" description="Manganese/iron superoxide dismutase C-terminal" evidence="2">
    <location>
        <begin position="147"/>
        <end position="186"/>
    </location>
</feature>
<dbReference type="PANTHER" id="PTHR43595">
    <property type="entry name" value="37S RIBOSOMAL PROTEIN S26, MITOCHONDRIAL"/>
    <property type="match status" value="1"/>
</dbReference>
<dbReference type="InterPro" id="IPR036314">
    <property type="entry name" value="SOD_C_sf"/>
</dbReference>
<evidence type="ECO:0000313" key="3">
    <source>
        <dbReference type="EMBL" id="CAK7267189.1"/>
    </source>
</evidence>
<comment type="function">
    <text evidence="1">Component of the mitochondrial ribosome (mitoribosome), a dedicated translation machinery responsible for the synthesis of mitochondrial genome-encoded proteins, including at least some of the essential transmembrane subunits of the mitochondrial respiratory chain. The mitoribosomes are attached to the mitochondrial inner membrane and translation products are cotranslationally integrated into the membrane.</text>
</comment>
<dbReference type="Gene3D" id="3.55.40.20">
    <property type="entry name" value="Iron/manganese superoxide dismutase, C-terminal domain"/>
    <property type="match status" value="1"/>
</dbReference>
<sequence length="339" mass="36745">MFRPRLRAPAALGGNASNISSRQSAQSALAPLSQLFLASQCRNRSLHRMPISRHDALVGVPNLLSAEGYDLAWTQHMSLMLNRLNQMVTGTDYENRELKNVLIDTARVPSLASIFNHASMAHNTDFFFKMLLPASSSSSTPREIPATLRTAIEDNFGSIETLRREFAAIAQGMFGPGFVWLVKAKGLNQSGRGGDSLRLLTTYLAGSPYPGAHWRRQALDMNTVGVKTAAASPGTEDAQITDAARTWIESQANSARDHNSSLLAASTATGSPVDKRPPGGVDVLPLLCLNTWEHVWLCDYGLGADGQGGKAGFVEAWWNVIDWDAVSDLASLDRPKLKT</sequence>
<dbReference type="PANTHER" id="PTHR43595:SF2">
    <property type="entry name" value="SMALL RIBOSOMAL SUBUNIT PROTEIN MS42"/>
    <property type="match status" value="1"/>
</dbReference>
<feature type="domain" description="Manganese/iron superoxide dismutase C-terminal" evidence="2">
    <location>
        <begin position="282"/>
        <end position="327"/>
    </location>
</feature>
<dbReference type="InterPro" id="IPR019832">
    <property type="entry name" value="Mn/Fe_SOD_C"/>
</dbReference>
<dbReference type="InterPro" id="IPR036324">
    <property type="entry name" value="Mn/Fe_SOD_N_sf"/>
</dbReference>
<protein>
    <recommendedName>
        <fullName evidence="2">Manganese/iron superoxide dismutase C-terminal domain-containing protein</fullName>
    </recommendedName>
</protein>
<organism evidence="3 4">
    <name type="scientific">Sporothrix epigloea</name>
    <dbReference type="NCBI Taxonomy" id="1892477"/>
    <lineage>
        <taxon>Eukaryota</taxon>
        <taxon>Fungi</taxon>
        <taxon>Dikarya</taxon>
        <taxon>Ascomycota</taxon>
        <taxon>Pezizomycotina</taxon>
        <taxon>Sordariomycetes</taxon>
        <taxon>Sordariomycetidae</taxon>
        <taxon>Ophiostomatales</taxon>
        <taxon>Ophiostomataceae</taxon>
        <taxon>Sporothrix</taxon>
    </lineage>
</organism>
<dbReference type="Proteomes" id="UP001642501">
    <property type="component" value="Unassembled WGS sequence"/>
</dbReference>
<dbReference type="SUPFAM" id="SSF46609">
    <property type="entry name" value="Fe,Mn superoxide dismutase (SOD), N-terminal domain"/>
    <property type="match status" value="1"/>
</dbReference>
<reference evidence="3 4" key="1">
    <citation type="submission" date="2024-01" db="EMBL/GenBank/DDBJ databases">
        <authorList>
            <person name="Allen C."/>
            <person name="Tagirdzhanova G."/>
        </authorList>
    </citation>
    <scope>NUCLEOTIDE SEQUENCE [LARGE SCALE GENOMIC DNA]</scope>
    <source>
        <strain evidence="3 4">CBS 573.63</strain>
    </source>
</reference>